<name>Q21E10_SACD2</name>
<dbReference type="EMBL" id="CP000282">
    <property type="protein sequence ID" value="ABD83069.1"/>
    <property type="molecule type" value="Genomic_DNA"/>
</dbReference>
<evidence type="ECO:0000313" key="1">
    <source>
        <dbReference type="EMBL" id="ABD83069.1"/>
    </source>
</evidence>
<evidence type="ECO:0008006" key="3">
    <source>
        <dbReference type="Google" id="ProtNLM"/>
    </source>
</evidence>
<dbReference type="RefSeq" id="WP_011470284.1">
    <property type="nucleotide sequence ID" value="NC_007912.1"/>
</dbReference>
<dbReference type="KEGG" id="sde:Sde_3814"/>
<gene>
    <name evidence="1" type="ordered locus">Sde_3814</name>
</gene>
<dbReference type="eggNOG" id="ENOG502ZHCZ">
    <property type="taxonomic scope" value="Bacteria"/>
</dbReference>
<evidence type="ECO:0000313" key="2">
    <source>
        <dbReference type="Proteomes" id="UP000001947"/>
    </source>
</evidence>
<dbReference type="STRING" id="203122.Sde_3814"/>
<dbReference type="GeneID" id="98615416"/>
<dbReference type="OrthoDB" id="53684at1706369"/>
<accession>Q21E10</accession>
<protein>
    <recommendedName>
        <fullName evidence="3">Ribosomal subunit interface protein</fullName>
    </recommendedName>
</protein>
<sequence>MIVSIAFRDSAEDAALRYTVAAECMSFARVNDTITRIEVAFRQSDIAPTQIAHCHIAIYLSNQTKVDCSAQHCSEEAAFYLAVEYALNKLFRLQTVKKRTRNGVKSLA</sequence>
<keyword evidence="2" id="KW-1185">Reference proteome</keyword>
<dbReference type="HOGENOM" id="CLU_2195034_0_0_6"/>
<dbReference type="Proteomes" id="UP000001947">
    <property type="component" value="Chromosome"/>
</dbReference>
<dbReference type="AlphaFoldDB" id="Q21E10"/>
<organism evidence="1 2">
    <name type="scientific">Saccharophagus degradans (strain 2-40 / ATCC 43961 / DSM 17024)</name>
    <dbReference type="NCBI Taxonomy" id="203122"/>
    <lineage>
        <taxon>Bacteria</taxon>
        <taxon>Pseudomonadati</taxon>
        <taxon>Pseudomonadota</taxon>
        <taxon>Gammaproteobacteria</taxon>
        <taxon>Cellvibrionales</taxon>
        <taxon>Cellvibrionaceae</taxon>
        <taxon>Saccharophagus</taxon>
    </lineage>
</organism>
<proteinExistence type="predicted"/>
<reference evidence="1 2" key="1">
    <citation type="journal article" date="2008" name="PLoS Genet.">
        <title>Complete genome sequence of the complex carbohydrate-degrading marine bacterium, Saccharophagus degradans strain 2-40 T.</title>
        <authorList>
            <person name="Weiner R.M."/>
            <person name="Taylor L.E.II."/>
            <person name="Henrissat B."/>
            <person name="Hauser L."/>
            <person name="Land M."/>
            <person name="Coutinho P.M."/>
            <person name="Rancurel C."/>
            <person name="Saunders E.H."/>
            <person name="Longmire A.G."/>
            <person name="Zhang H."/>
            <person name="Bayer E.A."/>
            <person name="Gilbert H.J."/>
            <person name="Larimer F."/>
            <person name="Zhulin I.B."/>
            <person name="Ekborg N.A."/>
            <person name="Lamed R."/>
            <person name="Richardson P.M."/>
            <person name="Borovok I."/>
            <person name="Hutcheson S."/>
        </authorList>
    </citation>
    <scope>NUCLEOTIDE SEQUENCE [LARGE SCALE GENOMIC DNA]</scope>
    <source>
        <strain evidence="2">2-40 / ATCC 43961 / DSM 17024</strain>
    </source>
</reference>